<dbReference type="EMBL" id="JANBUW010000111">
    <property type="protein sequence ID" value="KAJ2849040.1"/>
    <property type="molecule type" value="Genomic_DNA"/>
</dbReference>
<reference evidence="2" key="1">
    <citation type="submission" date="2022-07" db="EMBL/GenBank/DDBJ databases">
        <title>Phylogenomic reconstructions and comparative analyses of Kickxellomycotina fungi.</title>
        <authorList>
            <person name="Reynolds N.K."/>
            <person name="Stajich J.E."/>
            <person name="Barry K."/>
            <person name="Grigoriev I.V."/>
            <person name="Crous P."/>
            <person name="Smith M.E."/>
        </authorList>
    </citation>
    <scope>NUCLEOTIDE SEQUENCE</scope>
    <source>
        <strain evidence="2">NRRL 1566</strain>
    </source>
</reference>
<accession>A0A9W8I8S1</accession>
<evidence type="ECO:0000256" key="1">
    <source>
        <dbReference type="SAM" id="Phobius"/>
    </source>
</evidence>
<gene>
    <name evidence="2" type="ORF">IWW36_002924</name>
</gene>
<dbReference type="AlphaFoldDB" id="A0A9W8I8S1"/>
<name>A0A9W8I8S1_9FUNG</name>
<evidence type="ECO:0000313" key="3">
    <source>
        <dbReference type="Proteomes" id="UP001139887"/>
    </source>
</evidence>
<keyword evidence="1" id="KW-0812">Transmembrane</keyword>
<protein>
    <recommendedName>
        <fullName evidence="4">Transmembrane protein</fullName>
    </recommendedName>
</protein>
<feature type="transmembrane region" description="Helical" evidence="1">
    <location>
        <begin position="104"/>
        <end position="122"/>
    </location>
</feature>
<keyword evidence="3" id="KW-1185">Reference proteome</keyword>
<dbReference type="Proteomes" id="UP001139887">
    <property type="component" value="Unassembled WGS sequence"/>
</dbReference>
<evidence type="ECO:0008006" key="4">
    <source>
        <dbReference type="Google" id="ProtNLM"/>
    </source>
</evidence>
<sequence length="197" mass="22508">MNRTDDENNAANSKERQLRSELEALSLLSGENNPSLETQYDSMNEMEQKRLIEKLTLQTQADIQAFSMFLKLPTVAILVLKLVFAYSYVTNGSILPFRILTEHPIMATEISVVILQFTLYLLSSERWNYAIKGCVLLLLTADIAHILACSCSGIIEVIWWMLPLINLAVVCYAQFNMRRSRDDIEKLASRAYHDKND</sequence>
<dbReference type="OrthoDB" id="5540273at2759"/>
<comment type="caution">
    <text evidence="2">The sequence shown here is derived from an EMBL/GenBank/DDBJ whole genome shotgun (WGS) entry which is preliminary data.</text>
</comment>
<organism evidence="2 3">
    <name type="scientific">Coemansia brasiliensis</name>
    <dbReference type="NCBI Taxonomy" id="2650707"/>
    <lineage>
        <taxon>Eukaryota</taxon>
        <taxon>Fungi</taxon>
        <taxon>Fungi incertae sedis</taxon>
        <taxon>Zoopagomycota</taxon>
        <taxon>Kickxellomycotina</taxon>
        <taxon>Kickxellomycetes</taxon>
        <taxon>Kickxellales</taxon>
        <taxon>Kickxellaceae</taxon>
        <taxon>Coemansia</taxon>
    </lineage>
</organism>
<feature type="transmembrane region" description="Helical" evidence="1">
    <location>
        <begin position="129"/>
        <end position="148"/>
    </location>
</feature>
<keyword evidence="1" id="KW-1133">Transmembrane helix</keyword>
<feature type="transmembrane region" description="Helical" evidence="1">
    <location>
        <begin position="154"/>
        <end position="175"/>
    </location>
</feature>
<proteinExistence type="predicted"/>
<evidence type="ECO:0000313" key="2">
    <source>
        <dbReference type="EMBL" id="KAJ2849040.1"/>
    </source>
</evidence>
<keyword evidence="1" id="KW-0472">Membrane</keyword>
<feature type="transmembrane region" description="Helical" evidence="1">
    <location>
        <begin position="68"/>
        <end position="89"/>
    </location>
</feature>